<dbReference type="Proteomes" id="UP001205185">
    <property type="component" value="Unassembled WGS sequence"/>
</dbReference>
<reference evidence="2 3" key="1">
    <citation type="submission" date="2022-06" db="EMBL/GenBank/DDBJ databases">
        <title>Genomic Encyclopedia of Archaeal and Bacterial Type Strains, Phase II (KMG-II): from individual species to whole genera.</title>
        <authorList>
            <person name="Goeker M."/>
        </authorList>
    </citation>
    <scope>NUCLEOTIDE SEQUENCE [LARGE SCALE GENOMIC DNA]</scope>
    <source>
        <strain evidence="2 3">DSM 44255</strain>
    </source>
</reference>
<dbReference type="InterPro" id="IPR036597">
    <property type="entry name" value="Fido-like_dom_sf"/>
</dbReference>
<gene>
    <name evidence="2" type="ORF">LV75_000302</name>
</gene>
<dbReference type="InterPro" id="IPR025758">
    <property type="entry name" value="Fic/DOC_N"/>
</dbReference>
<proteinExistence type="predicted"/>
<dbReference type="PANTHER" id="PTHR13504">
    <property type="entry name" value="FIDO DOMAIN-CONTAINING PROTEIN DDB_G0283145"/>
    <property type="match status" value="1"/>
</dbReference>
<dbReference type="Gene3D" id="1.10.3290.10">
    <property type="entry name" value="Fido-like domain"/>
    <property type="match status" value="1"/>
</dbReference>
<protein>
    <submittedName>
        <fullName evidence="2">Fic family protein</fullName>
    </submittedName>
</protein>
<evidence type="ECO:0000259" key="1">
    <source>
        <dbReference type="PROSITE" id="PS51459"/>
    </source>
</evidence>
<comment type="caution">
    <text evidence="2">The sequence shown here is derived from an EMBL/GenBank/DDBJ whole genome shotgun (WGS) entry which is preliminary data.</text>
</comment>
<organism evidence="2 3">
    <name type="scientific">Actinokineospora diospyrosa</name>
    <dbReference type="NCBI Taxonomy" id="103728"/>
    <lineage>
        <taxon>Bacteria</taxon>
        <taxon>Bacillati</taxon>
        <taxon>Actinomycetota</taxon>
        <taxon>Actinomycetes</taxon>
        <taxon>Pseudonocardiales</taxon>
        <taxon>Pseudonocardiaceae</taxon>
        <taxon>Actinokineospora</taxon>
    </lineage>
</organism>
<dbReference type="PANTHER" id="PTHR13504:SF38">
    <property type="entry name" value="FIDO DOMAIN-CONTAINING PROTEIN"/>
    <property type="match status" value="1"/>
</dbReference>
<dbReference type="SUPFAM" id="SSF140931">
    <property type="entry name" value="Fic-like"/>
    <property type="match status" value="1"/>
</dbReference>
<dbReference type="InterPro" id="IPR040198">
    <property type="entry name" value="Fido_containing"/>
</dbReference>
<keyword evidence="3" id="KW-1185">Reference proteome</keyword>
<dbReference type="Pfam" id="PF13784">
    <property type="entry name" value="Fic_N"/>
    <property type="match status" value="1"/>
</dbReference>
<dbReference type="EMBL" id="JAMTCO010000001">
    <property type="protein sequence ID" value="MCP2267820.1"/>
    <property type="molecule type" value="Genomic_DNA"/>
</dbReference>
<dbReference type="InterPro" id="IPR003812">
    <property type="entry name" value="Fido"/>
</dbReference>
<dbReference type="RefSeq" id="WP_253884732.1">
    <property type="nucleotide sequence ID" value="NZ_BAAAVB010000002.1"/>
</dbReference>
<dbReference type="PROSITE" id="PS51459">
    <property type="entry name" value="FIDO"/>
    <property type="match status" value="1"/>
</dbReference>
<evidence type="ECO:0000313" key="3">
    <source>
        <dbReference type="Proteomes" id="UP001205185"/>
    </source>
</evidence>
<accession>A0ABT1I5B2</accession>
<feature type="domain" description="Fido" evidence="1">
    <location>
        <begin position="134"/>
        <end position="283"/>
    </location>
</feature>
<evidence type="ECO:0000313" key="2">
    <source>
        <dbReference type="EMBL" id="MCP2267820.1"/>
    </source>
</evidence>
<name>A0ABT1I5B2_9PSEU</name>
<sequence length="391" mass="42750">METTRSSPVRSSPAGMWIPVRDGRDTVPRRLVAEGAFLPKPLPSDVLLSSRTHRGLADAQEALGRLDEATVRLLDPSALVRATQVREVQRSARLDGISTALLEVLVSQLPGVRPETAVEPAITSYLRAGDTGFAAVRAGVTDHVALMSAVATAFGGSETEVWRTHHSWLGGSDPFLLASPPGAASRAAFEQFAAWSVGETEVPVLAKVALGHFFHEVVRPFRHGNGHIARLYVGLELARSGVLRGQVLPLSTWIDRNLGEYRARVRLLADEGDYEQWIAFFANGIRTVSREELLLITKLEAAHEALHHRLPGRRTGNIRKVLTSLIATPVTNHRQIAELHGITTKNAGDLCARLVDAGVLHRLDEKPYAKAYYAPDLLRLLSLTDPLPYRT</sequence>